<dbReference type="GO" id="GO:0016787">
    <property type="term" value="F:hydrolase activity"/>
    <property type="evidence" value="ECO:0007669"/>
    <property type="project" value="UniProtKB-KW"/>
</dbReference>
<dbReference type="PANTHER" id="PTHR43798:SF33">
    <property type="entry name" value="HYDROLASE, PUTATIVE (AFU_ORTHOLOGUE AFUA_2G14860)-RELATED"/>
    <property type="match status" value="1"/>
</dbReference>
<dbReference type="Pfam" id="PF00561">
    <property type="entry name" value="Abhydrolase_1"/>
    <property type="match status" value="1"/>
</dbReference>
<keyword evidence="3" id="KW-0378">Hydrolase</keyword>
<dbReference type="PRINTS" id="PR00412">
    <property type="entry name" value="EPOXHYDRLASE"/>
</dbReference>
<evidence type="ECO:0000313" key="4">
    <source>
        <dbReference type="Proteomes" id="UP000247602"/>
    </source>
</evidence>
<evidence type="ECO:0000313" key="2">
    <source>
        <dbReference type="EMBL" id="MBB3678366.1"/>
    </source>
</evidence>
<dbReference type="GO" id="GO:0016020">
    <property type="term" value="C:membrane"/>
    <property type="evidence" value="ECO:0007669"/>
    <property type="project" value="TreeGrafter"/>
</dbReference>
<reference evidence="3 4" key="1">
    <citation type="submission" date="2018-06" db="EMBL/GenBank/DDBJ databases">
        <title>Draft genome sequence of Modestobacter versicolor CP153-2.</title>
        <authorList>
            <person name="Gundlapally S.R."/>
        </authorList>
    </citation>
    <scope>NUCLEOTIDE SEQUENCE [LARGE SCALE GENOMIC DNA]</scope>
    <source>
        <strain evidence="3 4">CP153-2</strain>
    </source>
</reference>
<dbReference type="EMBL" id="JACIBU010000002">
    <property type="protein sequence ID" value="MBB3678366.1"/>
    <property type="molecule type" value="Genomic_DNA"/>
</dbReference>
<protein>
    <submittedName>
        <fullName evidence="3">Alpha/beta hydrolase</fullName>
    </submittedName>
    <submittedName>
        <fullName evidence="2">Pimeloyl-ACP methyl ester carboxylesterase</fullName>
    </submittedName>
</protein>
<dbReference type="AlphaFoldDB" id="A0A323V812"/>
<dbReference type="PRINTS" id="PR00111">
    <property type="entry name" value="ABHYDROLASE"/>
</dbReference>
<evidence type="ECO:0000313" key="5">
    <source>
        <dbReference type="Proteomes" id="UP000580718"/>
    </source>
</evidence>
<evidence type="ECO:0000313" key="3">
    <source>
        <dbReference type="EMBL" id="PZA20834.1"/>
    </source>
</evidence>
<dbReference type="PANTHER" id="PTHR43798">
    <property type="entry name" value="MONOACYLGLYCEROL LIPASE"/>
    <property type="match status" value="1"/>
</dbReference>
<evidence type="ECO:0000259" key="1">
    <source>
        <dbReference type="Pfam" id="PF00561"/>
    </source>
</evidence>
<proteinExistence type="predicted"/>
<gene>
    <name evidence="3" type="ORF">DMO24_13390</name>
    <name evidence="2" type="ORF">FHX36_004155</name>
</gene>
<dbReference type="InterPro" id="IPR000639">
    <property type="entry name" value="Epox_hydrolase-like"/>
</dbReference>
<organism evidence="3 4">
    <name type="scientific">Modestobacter versicolor</name>
    <dbReference type="NCBI Taxonomy" id="429133"/>
    <lineage>
        <taxon>Bacteria</taxon>
        <taxon>Bacillati</taxon>
        <taxon>Actinomycetota</taxon>
        <taxon>Actinomycetes</taxon>
        <taxon>Geodermatophilales</taxon>
        <taxon>Geodermatophilaceae</taxon>
        <taxon>Modestobacter</taxon>
    </lineage>
</organism>
<dbReference type="InterPro" id="IPR000073">
    <property type="entry name" value="AB_hydrolase_1"/>
</dbReference>
<dbReference type="SUPFAM" id="SSF53474">
    <property type="entry name" value="alpha/beta-Hydrolases"/>
    <property type="match status" value="1"/>
</dbReference>
<dbReference type="InterPro" id="IPR050266">
    <property type="entry name" value="AB_hydrolase_sf"/>
</dbReference>
<dbReference type="Gene3D" id="3.40.50.1820">
    <property type="entry name" value="alpha/beta hydrolase"/>
    <property type="match status" value="1"/>
</dbReference>
<dbReference type="OrthoDB" id="27092at2"/>
<feature type="domain" description="AB hydrolase-1" evidence="1">
    <location>
        <begin position="47"/>
        <end position="286"/>
    </location>
</feature>
<dbReference type="Proteomes" id="UP000247602">
    <property type="component" value="Unassembled WGS sequence"/>
</dbReference>
<dbReference type="InterPro" id="IPR029058">
    <property type="entry name" value="AB_hydrolase_fold"/>
</dbReference>
<name>A0A323V812_9ACTN</name>
<dbReference type="EMBL" id="QKNV01000139">
    <property type="protein sequence ID" value="PZA20834.1"/>
    <property type="molecule type" value="Genomic_DNA"/>
</dbReference>
<keyword evidence="4" id="KW-1185">Reference proteome</keyword>
<dbReference type="Proteomes" id="UP000580718">
    <property type="component" value="Unassembled WGS sequence"/>
</dbReference>
<comment type="caution">
    <text evidence="3">The sequence shown here is derived from an EMBL/GenBank/DDBJ whole genome shotgun (WGS) entry which is preliminary data.</text>
</comment>
<dbReference type="RefSeq" id="WP_110552748.1">
    <property type="nucleotide sequence ID" value="NZ_JACIBU010000002.1"/>
</dbReference>
<accession>A0A323V812</accession>
<sequence>MQPDESEPAGPGTEWAPVRWTGHEVRTEVVVLHGHRVSVRIGGTSGPVLLLLHGLLGSGASFGPALDELARTHRVLAPDLLGHGESAKPSGDYSLGSLATLVRDLLVVLGVESATVVGHSLGGGVAMQLAYQFPATVERLVLVDSGGLGRTLSPALRAVALPGAEWVLPAVFNPYAARAAGRLLRPLQRITPPALAQIVAGLGTLADGEARAAFVQTARSVIDVRGQRVSATDRLYLAAALPLLLVWGGRDPVIPVAHADALHEQLPGSRLVVFERAGHFPQVEEPGRFAGVVAEFVATTTAPADRDAAWATALRAGSVPAGQLPLGEADSTTS</sequence>
<reference evidence="2 5" key="2">
    <citation type="submission" date="2020-08" db="EMBL/GenBank/DDBJ databases">
        <title>Sequencing the genomes of 1000 actinobacteria strains.</title>
        <authorList>
            <person name="Klenk H.-P."/>
        </authorList>
    </citation>
    <scope>NUCLEOTIDE SEQUENCE [LARGE SCALE GENOMIC DNA]</scope>
    <source>
        <strain evidence="2 5">DSM 16678</strain>
    </source>
</reference>